<evidence type="ECO:0000313" key="2">
    <source>
        <dbReference type="Proteomes" id="UP000267821"/>
    </source>
</evidence>
<organism evidence="1 2">
    <name type="scientific">Terfezia boudieri ATCC MYA-4762</name>
    <dbReference type="NCBI Taxonomy" id="1051890"/>
    <lineage>
        <taxon>Eukaryota</taxon>
        <taxon>Fungi</taxon>
        <taxon>Dikarya</taxon>
        <taxon>Ascomycota</taxon>
        <taxon>Pezizomycotina</taxon>
        <taxon>Pezizomycetes</taxon>
        <taxon>Pezizales</taxon>
        <taxon>Pezizaceae</taxon>
        <taxon>Terfezia</taxon>
    </lineage>
</organism>
<protein>
    <submittedName>
        <fullName evidence="1">Uncharacterized protein</fullName>
    </submittedName>
</protein>
<sequence>MAQPLGQGFGPQPNFNNLVQGLNAAIHEAILIPNVPLVGQANQVIQLLQQIQRDVQHVRAELDLLPTKLYNAGAREQELLIFPQEVAVAPPPLLVNRRELGNMTIAECQAAAAHLGLPVLQPNALVADRCRQIAEHLGAPLR</sequence>
<dbReference type="OrthoDB" id="5290383at2759"/>
<keyword evidence="2" id="KW-1185">Reference proteome</keyword>
<dbReference type="EMBL" id="ML121538">
    <property type="protein sequence ID" value="RPB25371.1"/>
    <property type="molecule type" value="Genomic_DNA"/>
</dbReference>
<reference evidence="1 2" key="1">
    <citation type="journal article" date="2018" name="Nat. Ecol. Evol.">
        <title>Pezizomycetes genomes reveal the molecular basis of ectomycorrhizal truffle lifestyle.</title>
        <authorList>
            <person name="Murat C."/>
            <person name="Payen T."/>
            <person name="Noel B."/>
            <person name="Kuo A."/>
            <person name="Morin E."/>
            <person name="Chen J."/>
            <person name="Kohler A."/>
            <person name="Krizsan K."/>
            <person name="Balestrini R."/>
            <person name="Da Silva C."/>
            <person name="Montanini B."/>
            <person name="Hainaut M."/>
            <person name="Levati E."/>
            <person name="Barry K.W."/>
            <person name="Belfiori B."/>
            <person name="Cichocki N."/>
            <person name="Clum A."/>
            <person name="Dockter R.B."/>
            <person name="Fauchery L."/>
            <person name="Guy J."/>
            <person name="Iotti M."/>
            <person name="Le Tacon F."/>
            <person name="Lindquist E.A."/>
            <person name="Lipzen A."/>
            <person name="Malagnac F."/>
            <person name="Mello A."/>
            <person name="Molinier V."/>
            <person name="Miyauchi S."/>
            <person name="Poulain J."/>
            <person name="Riccioni C."/>
            <person name="Rubini A."/>
            <person name="Sitrit Y."/>
            <person name="Splivallo R."/>
            <person name="Traeger S."/>
            <person name="Wang M."/>
            <person name="Zifcakova L."/>
            <person name="Wipf D."/>
            <person name="Zambonelli A."/>
            <person name="Paolocci F."/>
            <person name="Nowrousian M."/>
            <person name="Ottonello S."/>
            <person name="Baldrian P."/>
            <person name="Spatafora J.W."/>
            <person name="Henrissat B."/>
            <person name="Nagy L.G."/>
            <person name="Aury J.M."/>
            <person name="Wincker P."/>
            <person name="Grigoriev I.V."/>
            <person name="Bonfante P."/>
            <person name="Martin F.M."/>
        </authorList>
    </citation>
    <scope>NUCLEOTIDE SEQUENCE [LARGE SCALE GENOMIC DNA]</scope>
    <source>
        <strain evidence="1 2">ATCC MYA-4762</strain>
    </source>
</reference>
<dbReference type="InParanoid" id="A0A3N4LXH1"/>
<gene>
    <name evidence="1" type="ORF">L211DRAFT_848216</name>
</gene>
<proteinExistence type="predicted"/>
<evidence type="ECO:0000313" key="1">
    <source>
        <dbReference type="EMBL" id="RPB25371.1"/>
    </source>
</evidence>
<name>A0A3N4LXH1_9PEZI</name>
<dbReference type="Proteomes" id="UP000267821">
    <property type="component" value="Unassembled WGS sequence"/>
</dbReference>
<accession>A0A3N4LXH1</accession>
<dbReference type="AlphaFoldDB" id="A0A3N4LXH1"/>